<dbReference type="GO" id="GO:0016491">
    <property type="term" value="F:oxidoreductase activity"/>
    <property type="evidence" value="ECO:0007669"/>
    <property type="project" value="UniProtKB-KW"/>
</dbReference>
<reference evidence="6" key="1">
    <citation type="journal article" date="2019" name="Int. J. Syst. Evol. Microbiol.">
        <title>The Global Catalogue of Microorganisms (GCM) 10K type strain sequencing project: providing services to taxonomists for standard genome sequencing and annotation.</title>
        <authorList>
            <consortium name="The Broad Institute Genomics Platform"/>
            <consortium name="The Broad Institute Genome Sequencing Center for Infectious Disease"/>
            <person name="Wu L."/>
            <person name="Ma J."/>
        </authorList>
    </citation>
    <scope>NUCLEOTIDE SEQUENCE [LARGE SCALE GENOMIC DNA]</scope>
    <source>
        <strain evidence="6">TBRC 1826</strain>
    </source>
</reference>
<evidence type="ECO:0000259" key="4">
    <source>
        <dbReference type="Pfam" id="PF08125"/>
    </source>
</evidence>
<gene>
    <name evidence="5" type="ORF">ACFOVU_15360</name>
</gene>
<proteinExistence type="predicted"/>
<evidence type="ECO:0000259" key="3">
    <source>
        <dbReference type="Pfam" id="PF01232"/>
    </source>
</evidence>
<evidence type="ECO:0000256" key="2">
    <source>
        <dbReference type="ARBA" id="ARBA00048615"/>
    </source>
</evidence>
<dbReference type="PRINTS" id="PR00084">
    <property type="entry name" value="MTLDHDRGNASE"/>
</dbReference>
<evidence type="ECO:0000256" key="1">
    <source>
        <dbReference type="ARBA" id="ARBA00023002"/>
    </source>
</evidence>
<dbReference type="SUPFAM" id="SSF51735">
    <property type="entry name" value="NAD(P)-binding Rossmann-fold domains"/>
    <property type="match status" value="1"/>
</dbReference>
<dbReference type="InterPro" id="IPR008927">
    <property type="entry name" value="6-PGluconate_DH-like_C_sf"/>
</dbReference>
<feature type="domain" description="Mannitol dehydrogenase C-terminal" evidence="4">
    <location>
        <begin position="285"/>
        <end position="426"/>
    </location>
</feature>
<dbReference type="InterPro" id="IPR000669">
    <property type="entry name" value="Mannitol_DH"/>
</dbReference>
<evidence type="ECO:0000313" key="6">
    <source>
        <dbReference type="Proteomes" id="UP001595847"/>
    </source>
</evidence>
<comment type="catalytic activity">
    <reaction evidence="2">
        <text>D-mannitol 1-phosphate + NAD(+) = beta-D-fructose 6-phosphate + NADH + H(+)</text>
        <dbReference type="Rhea" id="RHEA:19661"/>
        <dbReference type="ChEBI" id="CHEBI:15378"/>
        <dbReference type="ChEBI" id="CHEBI:57540"/>
        <dbReference type="ChEBI" id="CHEBI:57634"/>
        <dbReference type="ChEBI" id="CHEBI:57945"/>
        <dbReference type="ChEBI" id="CHEBI:61381"/>
        <dbReference type="EC" id="1.1.1.17"/>
    </reaction>
</comment>
<feature type="domain" description="Mannitol dehydrogenase N-terminal" evidence="3">
    <location>
        <begin position="26"/>
        <end position="276"/>
    </location>
</feature>
<dbReference type="PANTHER" id="PTHR43362:SF1">
    <property type="entry name" value="MANNITOL DEHYDROGENASE 2-RELATED"/>
    <property type="match status" value="1"/>
</dbReference>
<dbReference type="InterPro" id="IPR050988">
    <property type="entry name" value="Mannitol_DH/Oxidoreductase"/>
</dbReference>
<protein>
    <submittedName>
        <fullName evidence="5">Mannitol dehydrogenase family protein</fullName>
        <ecNumber evidence="5">1.1.1.-</ecNumber>
    </submittedName>
</protein>
<name>A0ABV8FRG4_9ACTN</name>
<dbReference type="Proteomes" id="UP001595847">
    <property type="component" value="Unassembled WGS sequence"/>
</dbReference>
<dbReference type="EMBL" id="JBHSBH010000010">
    <property type="protein sequence ID" value="MFC3997308.1"/>
    <property type="molecule type" value="Genomic_DNA"/>
</dbReference>
<dbReference type="SUPFAM" id="SSF48179">
    <property type="entry name" value="6-phosphogluconate dehydrogenase C-terminal domain-like"/>
    <property type="match status" value="1"/>
</dbReference>
<evidence type="ECO:0000313" key="5">
    <source>
        <dbReference type="EMBL" id="MFC3997308.1"/>
    </source>
</evidence>
<sequence>MTRLSLAALRAAGRSPALDRGALRTGIVHLGIGAFFRAHGAVLTEDAMLADGSAAWGISAVTGRSPRVRDQLAPQDGLFTLTERGPGARPTRLVSSIREVIAGPQDPGGVLARIADPATRVVTLTVTEKGYRIDPRTGGLDLADAGVAADLAGAAPTTPIGQLARGLQARQRADAGPLTVVSCDNLPENGALTARLLAGFADALPAAEGDALRSWTAANAAFPATMVDRMVPATTGSDLDRIEQGFGLRDEGAVVAEPFVQWVIEDRFAAARPGWEAAGARFTGDVRPWEAAKLRILNAGHSLVAYLGLLAGHATIAEGVADDRIAGAVRSLIHSEVLGTIALPEGLDGAAYGDSVLERFANPALGHTTAKVASDGSQKIGPRLLSTAAAALEAGREPRWSALAVAAWMRHVVLAGPELDDPLAGALAALPAGGPDGRTAVPALLRCDVFPPDLAADQRFSGLVAHWYGVLAAAGVDGLSGEATA</sequence>
<dbReference type="Pfam" id="PF01232">
    <property type="entry name" value="Mannitol_dh"/>
    <property type="match status" value="1"/>
</dbReference>
<keyword evidence="1 5" id="KW-0560">Oxidoreductase</keyword>
<keyword evidence="6" id="KW-1185">Reference proteome</keyword>
<dbReference type="PANTHER" id="PTHR43362">
    <property type="entry name" value="MANNITOL DEHYDROGENASE DSF1-RELATED"/>
    <property type="match status" value="1"/>
</dbReference>
<dbReference type="InterPro" id="IPR013328">
    <property type="entry name" value="6PGD_dom2"/>
</dbReference>
<dbReference type="Gene3D" id="1.10.1040.10">
    <property type="entry name" value="N-(1-d-carboxylethyl)-l-norvaline Dehydrogenase, domain 2"/>
    <property type="match status" value="1"/>
</dbReference>
<dbReference type="InterPro" id="IPR013131">
    <property type="entry name" value="Mannitol_DH_N"/>
</dbReference>
<dbReference type="EC" id="1.1.1.-" evidence="5"/>
<dbReference type="Pfam" id="PF08125">
    <property type="entry name" value="Mannitol_dh_C"/>
    <property type="match status" value="1"/>
</dbReference>
<comment type="caution">
    <text evidence="5">The sequence shown here is derived from an EMBL/GenBank/DDBJ whole genome shotgun (WGS) entry which is preliminary data.</text>
</comment>
<dbReference type="Gene3D" id="3.40.50.720">
    <property type="entry name" value="NAD(P)-binding Rossmann-like Domain"/>
    <property type="match status" value="1"/>
</dbReference>
<dbReference type="RefSeq" id="WP_378534173.1">
    <property type="nucleotide sequence ID" value="NZ_JBHSBH010000010.1"/>
</dbReference>
<dbReference type="InterPro" id="IPR013118">
    <property type="entry name" value="Mannitol_DH_C"/>
</dbReference>
<organism evidence="5 6">
    <name type="scientific">Nocardiopsis sediminis</name>
    <dbReference type="NCBI Taxonomy" id="1778267"/>
    <lineage>
        <taxon>Bacteria</taxon>
        <taxon>Bacillati</taxon>
        <taxon>Actinomycetota</taxon>
        <taxon>Actinomycetes</taxon>
        <taxon>Streptosporangiales</taxon>
        <taxon>Nocardiopsidaceae</taxon>
        <taxon>Nocardiopsis</taxon>
    </lineage>
</organism>
<accession>A0ABV8FRG4</accession>
<dbReference type="InterPro" id="IPR036291">
    <property type="entry name" value="NAD(P)-bd_dom_sf"/>
</dbReference>